<evidence type="ECO:0000259" key="4">
    <source>
        <dbReference type="PROSITE" id="PS51186"/>
    </source>
</evidence>
<proteinExistence type="inferred from homology"/>
<organism evidence="5 6">
    <name type="scientific">Endocarpon pusillum</name>
    <dbReference type="NCBI Taxonomy" id="364733"/>
    <lineage>
        <taxon>Eukaryota</taxon>
        <taxon>Fungi</taxon>
        <taxon>Dikarya</taxon>
        <taxon>Ascomycota</taxon>
        <taxon>Pezizomycotina</taxon>
        <taxon>Eurotiomycetes</taxon>
        <taxon>Chaetothyriomycetidae</taxon>
        <taxon>Verrucariales</taxon>
        <taxon>Verrucariaceae</taxon>
        <taxon>Endocarpon</taxon>
    </lineage>
</organism>
<dbReference type="PROSITE" id="PS51186">
    <property type="entry name" value="GNAT"/>
    <property type="match status" value="1"/>
</dbReference>
<dbReference type="InterPro" id="IPR016181">
    <property type="entry name" value="Acyl_CoA_acyltransferase"/>
</dbReference>
<dbReference type="SUPFAM" id="SSF55729">
    <property type="entry name" value="Acyl-CoA N-acyltransferases (Nat)"/>
    <property type="match status" value="1"/>
</dbReference>
<dbReference type="CDD" id="cd04301">
    <property type="entry name" value="NAT_SF"/>
    <property type="match status" value="1"/>
</dbReference>
<protein>
    <recommendedName>
        <fullName evidence="4">N-acetyltransferase domain-containing protein</fullName>
    </recommendedName>
</protein>
<comment type="caution">
    <text evidence="5">The sequence shown here is derived from an EMBL/GenBank/DDBJ whole genome shotgun (WGS) entry which is preliminary data.</text>
</comment>
<dbReference type="AlphaFoldDB" id="A0A8H7DYW3"/>
<feature type="domain" description="N-acetyltransferase" evidence="4">
    <location>
        <begin position="3"/>
        <end position="184"/>
    </location>
</feature>
<dbReference type="OrthoDB" id="7305308at2759"/>
<evidence type="ECO:0000256" key="1">
    <source>
        <dbReference type="ARBA" id="ARBA00008694"/>
    </source>
</evidence>
<comment type="similarity">
    <text evidence="1">Belongs to the acetyltransferase family.</text>
</comment>
<dbReference type="Pfam" id="PF00583">
    <property type="entry name" value="Acetyltransf_1"/>
    <property type="match status" value="1"/>
</dbReference>
<dbReference type="PANTHER" id="PTHR10545:SF29">
    <property type="entry name" value="GH14572P-RELATED"/>
    <property type="match status" value="1"/>
</dbReference>
<reference evidence="5" key="1">
    <citation type="submission" date="2020-02" db="EMBL/GenBank/DDBJ databases">
        <authorList>
            <person name="Palmer J.M."/>
        </authorList>
    </citation>
    <scope>NUCLEOTIDE SEQUENCE</scope>
    <source>
        <strain evidence="5">EPUS1.4</strain>
        <tissue evidence="5">Thallus</tissue>
    </source>
</reference>
<evidence type="ECO:0000313" key="6">
    <source>
        <dbReference type="Proteomes" id="UP000606974"/>
    </source>
</evidence>
<dbReference type="FunFam" id="3.40.630.30:FF:000064">
    <property type="entry name" value="GNAT family acetyltransferase"/>
    <property type="match status" value="1"/>
</dbReference>
<dbReference type="InterPro" id="IPR000182">
    <property type="entry name" value="GNAT_dom"/>
</dbReference>
<evidence type="ECO:0000256" key="3">
    <source>
        <dbReference type="ARBA" id="ARBA00023315"/>
    </source>
</evidence>
<name>A0A8H7DYW3_9EURO</name>
<evidence type="ECO:0000313" key="5">
    <source>
        <dbReference type="EMBL" id="KAF7503127.1"/>
    </source>
</evidence>
<dbReference type="PANTHER" id="PTHR10545">
    <property type="entry name" value="DIAMINE N-ACETYLTRANSFERASE"/>
    <property type="match status" value="1"/>
</dbReference>
<gene>
    <name evidence="5" type="ORF">GJ744_004304</name>
</gene>
<dbReference type="Proteomes" id="UP000606974">
    <property type="component" value="Unassembled WGS sequence"/>
</dbReference>
<keyword evidence="2" id="KW-0808">Transferase</keyword>
<keyword evidence="6" id="KW-1185">Reference proteome</keyword>
<dbReference type="Gene3D" id="3.40.630.30">
    <property type="match status" value="1"/>
</dbReference>
<sequence length="198" mass="21902">MSCTIRHATEEDVPTILDLIRELADYEKCLHEVLATTDSLRSTLSFPSTTSPTGWTPGYAKTLLITPSPSSSFSSSSSSEPANNSSSVTVAGMALYFHNYSTWTSAPGIYLEDLFVRPEFRGKGYGKALLAELASECLRLGCKRMDWSVLKWNQPSIDFYLSDVVGGKVMEEWSVVRVEGERLERLAGRGGERSREQS</sequence>
<dbReference type="GO" id="GO:0008080">
    <property type="term" value="F:N-acetyltransferase activity"/>
    <property type="evidence" value="ECO:0007669"/>
    <property type="project" value="TreeGrafter"/>
</dbReference>
<accession>A0A8H7DYW3</accession>
<dbReference type="EMBL" id="JAACFV010000196">
    <property type="protein sequence ID" value="KAF7503127.1"/>
    <property type="molecule type" value="Genomic_DNA"/>
</dbReference>
<evidence type="ECO:0000256" key="2">
    <source>
        <dbReference type="ARBA" id="ARBA00022679"/>
    </source>
</evidence>
<keyword evidence="3" id="KW-0012">Acyltransferase</keyword>
<dbReference type="InterPro" id="IPR051016">
    <property type="entry name" value="Diverse_Substrate_AcTransf"/>
</dbReference>